<evidence type="ECO:0000256" key="4">
    <source>
        <dbReference type="ARBA" id="ARBA00022692"/>
    </source>
</evidence>
<dbReference type="SUPFAM" id="SSF81338">
    <property type="entry name" value="Aquaporin-like"/>
    <property type="match status" value="1"/>
</dbReference>
<accession>A0A6J2VDQ6</accession>
<dbReference type="InParanoid" id="A0A6J2VDQ6"/>
<dbReference type="InterPro" id="IPR023277">
    <property type="entry name" value="Aquaporin_8"/>
</dbReference>
<feature type="transmembrane region" description="Helical" evidence="8">
    <location>
        <begin position="37"/>
        <end position="56"/>
    </location>
</feature>
<dbReference type="Pfam" id="PF00230">
    <property type="entry name" value="MIP"/>
    <property type="match status" value="1"/>
</dbReference>
<dbReference type="Proteomes" id="UP000504632">
    <property type="component" value="Chromosome 5"/>
</dbReference>
<dbReference type="InterPro" id="IPR034294">
    <property type="entry name" value="Aquaporin_transptr"/>
</dbReference>
<feature type="transmembrane region" description="Helical" evidence="8">
    <location>
        <begin position="106"/>
        <end position="127"/>
    </location>
</feature>
<evidence type="ECO:0000256" key="5">
    <source>
        <dbReference type="ARBA" id="ARBA00022989"/>
    </source>
</evidence>
<sequence length="258" mass="27480">MAEQKLELSEVDSSLIDKPRKAPSRLPNKYEGKIQPCVAELVGTMFFVFIGCASVIENVESAGRLQPALAHGFAVAVMVACMAKISGSHFNPTVTIAIYLCGRMQLGMVVPYLASQVLGGILGAGMAKMMTPRENYMNATGAAFTILQTEDQLAGAIFGEIAMTCLITMVVLLGAVNDKTKNPMVPFMAGCTVINNILVGGGVSGTCLNPARAFGPAVMTNYWNYHWVYWVGPIGGGLLAATLVRVLLGDEKIRVIMN</sequence>
<evidence type="ECO:0000256" key="6">
    <source>
        <dbReference type="ARBA" id="ARBA00023136"/>
    </source>
</evidence>
<dbReference type="GeneID" id="115812625"/>
<dbReference type="GO" id="GO:0005886">
    <property type="term" value="C:plasma membrane"/>
    <property type="evidence" value="ECO:0007669"/>
    <property type="project" value="TreeGrafter"/>
</dbReference>
<keyword evidence="4 7" id="KW-0812">Transmembrane</keyword>
<dbReference type="Gene3D" id="1.20.1080.10">
    <property type="entry name" value="Glycerol uptake facilitator protein"/>
    <property type="match status" value="1"/>
</dbReference>
<dbReference type="FunFam" id="1.20.1080.10:FF:000019">
    <property type="entry name" value="AQuaPorin or aquaglyceroporin related"/>
    <property type="match status" value="1"/>
</dbReference>
<dbReference type="PANTHER" id="PTHR45665">
    <property type="entry name" value="AQUAPORIN-8"/>
    <property type="match status" value="1"/>
</dbReference>
<comment type="subcellular location">
    <subcellularLocation>
        <location evidence="1">Membrane</location>
        <topology evidence="1">Multi-pass membrane protein</topology>
    </subcellularLocation>
</comment>
<dbReference type="AlphaFoldDB" id="A0A6J2VDQ6"/>
<keyword evidence="5 8" id="KW-1133">Transmembrane helix</keyword>
<evidence type="ECO:0000256" key="8">
    <source>
        <dbReference type="SAM" id="Phobius"/>
    </source>
</evidence>
<feature type="transmembrane region" description="Helical" evidence="8">
    <location>
        <begin position="227"/>
        <end position="248"/>
    </location>
</feature>
<gene>
    <name evidence="10" type="primary">LOC115812625</name>
</gene>
<dbReference type="InterPro" id="IPR023271">
    <property type="entry name" value="Aquaporin-like"/>
</dbReference>
<dbReference type="PRINTS" id="PR00783">
    <property type="entry name" value="MINTRINSICP"/>
</dbReference>
<feature type="transmembrane region" description="Helical" evidence="8">
    <location>
        <begin position="187"/>
        <end position="207"/>
    </location>
</feature>
<dbReference type="InterPro" id="IPR022357">
    <property type="entry name" value="MIP_CS"/>
</dbReference>
<evidence type="ECO:0000256" key="2">
    <source>
        <dbReference type="ARBA" id="ARBA00006175"/>
    </source>
</evidence>
<dbReference type="PRINTS" id="PR02020">
    <property type="entry name" value="AQUAPORIN8"/>
</dbReference>
<comment type="similarity">
    <text evidence="2 7">Belongs to the MIP/aquaporin (TC 1.A.8) family.</text>
</comment>
<dbReference type="RefSeq" id="XP_030630970.1">
    <property type="nucleotide sequence ID" value="XM_030775110.1"/>
</dbReference>
<feature type="transmembrane region" description="Helical" evidence="8">
    <location>
        <begin position="68"/>
        <end position="85"/>
    </location>
</feature>
<evidence type="ECO:0000313" key="10">
    <source>
        <dbReference type="RefSeq" id="XP_030630970.1"/>
    </source>
</evidence>
<keyword evidence="6 8" id="KW-0472">Membrane</keyword>
<dbReference type="InterPro" id="IPR000425">
    <property type="entry name" value="MIP"/>
</dbReference>
<evidence type="ECO:0000256" key="3">
    <source>
        <dbReference type="ARBA" id="ARBA00022448"/>
    </source>
</evidence>
<feature type="transmembrane region" description="Helical" evidence="8">
    <location>
        <begin position="153"/>
        <end position="175"/>
    </location>
</feature>
<keyword evidence="9" id="KW-1185">Reference proteome</keyword>
<dbReference type="GO" id="GO:0015250">
    <property type="term" value="F:water channel activity"/>
    <property type="evidence" value="ECO:0007669"/>
    <property type="project" value="TreeGrafter"/>
</dbReference>
<dbReference type="OrthoDB" id="3222at2759"/>
<proteinExistence type="inferred from homology"/>
<evidence type="ECO:0000313" key="9">
    <source>
        <dbReference type="Proteomes" id="UP000504632"/>
    </source>
</evidence>
<reference evidence="10" key="1">
    <citation type="submission" date="2025-08" db="UniProtKB">
        <authorList>
            <consortium name="RefSeq"/>
        </authorList>
    </citation>
    <scope>IDENTIFICATION</scope>
</reference>
<protein>
    <submittedName>
        <fullName evidence="10">Aquaporin-8-like</fullName>
    </submittedName>
</protein>
<evidence type="ECO:0000256" key="1">
    <source>
        <dbReference type="ARBA" id="ARBA00004141"/>
    </source>
</evidence>
<organism evidence="9 10">
    <name type="scientific">Chanos chanos</name>
    <name type="common">Milkfish</name>
    <name type="synonym">Mugil chanos</name>
    <dbReference type="NCBI Taxonomy" id="29144"/>
    <lineage>
        <taxon>Eukaryota</taxon>
        <taxon>Metazoa</taxon>
        <taxon>Chordata</taxon>
        <taxon>Craniata</taxon>
        <taxon>Vertebrata</taxon>
        <taxon>Euteleostomi</taxon>
        <taxon>Actinopterygii</taxon>
        <taxon>Neopterygii</taxon>
        <taxon>Teleostei</taxon>
        <taxon>Ostariophysi</taxon>
        <taxon>Gonorynchiformes</taxon>
        <taxon>Chanidae</taxon>
        <taxon>Chanos</taxon>
    </lineage>
</organism>
<evidence type="ECO:0000256" key="7">
    <source>
        <dbReference type="RuleBase" id="RU000477"/>
    </source>
</evidence>
<dbReference type="PROSITE" id="PS00221">
    <property type="entry name" value="MIP"/>
    <property type="match status" value="1"/>
</dbReference>
<name>A0A6J2VDQ6_CHACN</name>
<keyword evidence="3 7" id="KW-0813">Transport</keyword>
<dbReference type="PANTHER" id="PTHR45665:SF11">
    <property type="entry name" value="AQUAPORIN 8B-RELATED"/>
    <property type="match status" value="1"/>
</dbReference>